<dbReference type="SMART" id="SM00382">
    <property type="entry name" value="AAA"/>
    <property type="match status" value="1"/>
</dbReference>
<proteinExistence type="predicted"/>
<dbReference type="PANTHER" id="PTHR43582:SF2">
    <property type="entry name" value="LINEARMYCIN RESISTANCE ATP-BINDING PROTEIN LNRL"/>
    <property type="match status" value="1"/>
</dbReference>
<keyword evidence="2 4" id="KW-0067">ATP-binding</keyword>
<dbReference type="Gene3D" id="3.40.50.300">
    <property type="entry name" value="P-loop containing nucleotide triphosphate hydrolases"/>
    <property type="match status" value="1"/>
</dbReference>
<dbReference type="GO" id="GO:0005524">
    <property type="term" value="F:ATP binding"/>
    <property type="evidence" value="ECO:0007669"/>
    <property type="project" value="UniProtKB-KW"/>
</dbReference>
<protein>
    <submittedName>
        <fullName evidence="4">ABC transporter ATP-binding protein</fullName>
    </submittedName>
</protein>
<accession>A0A9X2MF77</accession>
<dbReference type="PANTHER" id="PTHR43582">
    <property type="entry name" value="LINEARMYCIN RESISTANCE ATP-BINDING PROTEIN LNRL"/>
    <property type="match status" value="1"/>
</dbReference>
<dbReference type="GO" id="GO:0016887">
    <property type="term" value="F:ATP hydrolysis activity"/>
    <property type="evidence" value="ECO:0007669"/>
    <property type="project" value="InterPro"/>
</dbReference>
<dbReference type="InterPro" id="IPR027417">
    <property type="entry name" value="P-loop_NTPase"/>
</dbReference>
<evidence type="ECO:0000259" key="3">
    <source>
        <dbReference type="PROSITE" id="PS50893"/>
    </source>
</evidence>
<reference evidence="4" key="1">
    <citation type="submission" date="2022-07" db="EMBL/GenBank/DDBJ databases">
        <title>Enhanced cultured diversity of the mouse gut microbiota enables custom-made synthetic communities.</title>
        <authorList>
            <person name="Afrizal A."/>
        </authorList>
    </citation>
    <scope>NUCLEOTIDE SEQUENCE</scope>
    <source>
        <strain evidence="4">DSM 29186</strain>
    </source>
</reference>
<evidence type="ECO:0000313" key="4">
    <source>
        <dbReference type="EMBL" id="MCR1824787.1"/>
    </source>
</evidence>
<keyword evidence="1" id="KW-0547">Nucleotide-binding</keyword>
<keyword evidence="5" id="KW-1185">Reference proteome</keyword>
<dbReference type="PROSITE" id="PS50893">
    <property type="entry name" value="ABC_TRANSPORTER_2"/>
    <property type="match status" value="1"/>
</dbReference>
<feature type="domain" description="ABC transporter" evidence="3">
    <location>
        <begin position="4"/>
        <end position="224"/>
    </location>
</feature>
<dbReference type="Pfam" id="PF00005">
    <property type="entry name" value="ABC_tran"/>
    <property type="match status" value="1"/>
</dbReference>
<organism evidence="4 5">
    <name type="scientific">Terrisporobacter muris</name>
    <dbReference type="NCBI Taxonomy" id="2963284"/>
    <lineage>
        <taxon>Bacteria</taxon>
        <taxon>Bacillati</taxon>
        <taxon>Bacillota</taxon>
        <taxon>Clostridia</taxon>
        <taxon>Peptostreptococcales</taxon>
        <taxon>Peptostreptococcaceae</taxon>
        <taxon>Terrisporobacter</taxon>
    </lineage>
</organism>
<dbReference type="AlphaFoldDB" id="A0A9X2MF77"/>
<sequence length="225" mass="25641">MYILQVKDVHKSYNKTEAIKGVSFSIKEGEIYGLLGPNGAGKSTLIKIIAGIEKQDRGKIVFEEEVTNINKYKKNMGILTQDIAIYPSFTAYENISFFCSLYSYKGRELKRRVERSLEFVGLNDCRNKKAEEFSGGMMRRLHLACAIAHTPKLIIMDEPTVGIDPQSRNHILESVRKLKSEGVSIIYTYHYMEEIEEICDEICILDRGKIIAKGSSKYLKNNLIK</sequence>
<evidence type="ECO:0000256" key="2">
    <source>
        <dbReference type="ARBA" id="ARBA00022840"/>
    </source>
</evidence>
<feature type="non-terminal residue" evidence="4">
    <location>
        <position position="225"/>
    </location>
</feature>
<comment type="caution">
    <text evidence="4">The sequence shown here is derived from an EMBL/GenBank/DDBJ whole genome shotgun (WGS) entry which is preliminary data.</text>
</comment>
<gene>
    <name evidence="4" type="ORF">NSA58_18560</name>
</gene>
<dbReference type="InterPro" id="IPR003593">
    <property type="entry name" value="AAA+_ATPase"/>
</dbReference>
<evidence type="ECO:0000313" key="5">
    <source>
        <dbReference type="Proteomes" id="UP001140817"/>
    </source>
</evidence>
<dbReference type="EMBL" id="JANKBY010000408">
    <property type="protein sequence ID" value="MCR1824787.1"/>
    <property type="molecule type" value="Genomic_DNA"/>
</dbReference>
<name>A0A9X2MF77_9FIRM</name>
<dbReference type="Proteomes" id="UP001140817">
    <property type="component" value="Unassembled WGS sequence"/>
</dbReference>
<dbReference type="InterPro" id="IPR003439">
    <property type="entry name" value="ABC_transporter-like_ATP-bd"/>
</dbReference>
<dbReference type="SUPFAM" id="SSF52540">
    <property type="entry name" value="P-loop containing nucleoside triphosphate hydrolases"/>
    <property type="match status" value="1"/>
</dbReference>
<evidence type="ECO:0000256" key="1">
    <source>
        <dbReference type="ARBA" id="ARBA00022741"/>
    </source>
</evidence>
<dbReference type="RefSeq" id="WP_257560817.1">
    <property type="nucleotide sequence ID" value="NZ_JANKBY010000408.1"/>
</dbReference>